<reference evidence="2" key="2">
    <citation type="journal article" date="2024" name="Plant">
        <title>Genomic evolution and insights into agronomic trait innovations of Sesamum species.</title>
        <authorList>
            <person name="Miao H."/>
            <person name="Wang L."/>
            <person name="Qu L."/>
            <person name="Liu H."/>
            <person name="Sun Y."/>
            <person name="Le M."/>
            <person name="Wang Q."/>
            <person name="Wei S."/>
            <person name="Zheng Y."/>
            <person name="Lin W."/>
            <person name="Duan Y."/>
            <person name="Cao H."/>
            <person name="Xiong S."/>
            <person name="Wang X."/>
            <person name="Wei L."/>
            <person name="Li C."/>
            <person name="Ma Q."/>
            <person name="Ju M."/>
            <person name="Zhao R."/>
            <person name="Li G."/>
            <person name="Mu C."/>
            <person name="Tian Q."/>
            <person name="Mei H."/>
            <person name="Zhang T."/>
            <person name="Gao T."/>
            <person name="Zhang H."/>
        </authorList>
    </citation>
    <scope>NUCLEOTIDE SEQUENCE</scope>
    <source>
        <strain evidence="2">3651</strain>
    </source>
</reference>
<proteinExistence type="predicted"/>
<dbReference type="AlphaFoldDB" id="A0AAE1XKQ8"/>
<gene>
    <name evidence="2" type="ORF">Salat_2787300</name>
</gene>
<feature type="region of interest" description="Disordered" evidence="1">
    <location>
        <begin position="49"/>
        <end position="103"/>
    </location>
</feature>
<evidence type="ECO:0000313" key="2">
    <source>
        <dbReference type="EMBL" id="KAK4413745.1"/>
    </source>
</evidence>
<protein>
    <submittedName>
        <fullName evidence="2">Uncharacterized protein</fullName>
    </submittedName>
</protein>
<sequence>MNITGMPIACTQIWKLERSTSSRSSSGNHGFVTMRISDFIVAVKDGIKERRKRRTRRNGVGSKGDGEREGSRWGIAIGEQMRSRHSKVAEGRMRPLVPQESST</sequence>
<dbReference type="Proteomes" id="UP001293254">
    <property type="component" value="Unassembled WGS sequence"/>
</dbReference>
<name>A0AAE1XKQ8_9LAMI</name>
<comment type="caution">
    <text evidence="2">The sequence shown here is derived from an EMBL/GenBank/DDBJ whole genome shotgun (WGS) entry which is preliminary data.</text>
</comment>
<reference evidence="2" key="1">
    <citation type="submission" date="2020-06" db="EMBL/GenBank/DDBJ databases">
        <authorList>
            <person name="Li T."/>
            <person name="Hu X."/>
            <person name="Zhang T."/>
            <person name="Song X."/>
            <person name="Zhang H."/>
            <person name="Dai N."/>
            <person name="Sheng W."/>
            <person name="Hou X."/>
            <person name="Wei L."/>
        </authorList>
    </citation>
    <scope>NUCLEOTIDE SEQUENCE</scope>
    <source>
        <strain evidence="2">3651</strain>
        <tissue evidence="2">Leaf</tissue>
    </source>
</reference>
<evidence type="ECO:0000256" key="1">
    <source>
        <dbReference type="SAM" id="MobiDB-lite"/>
    </source>
</evidence>
<keyword evidence="3" id="KW-1185">Reference proteome</keyword>
<evidence type="ECO:0000313" key="3">
    <source>
        <dbReference type="Proteomes" id="UP001293254"/>
    </source>
</evidence>
<organism evidence="2 3">
    <name type="scientific">Sesamum alatum</name>
    <dbReference type="NCBI Taxonomy" id="300844"/>
    <lineage>
        <taxon>Eukaryota</taxon>
        <taxon>Viridiplantae</taxon>
        <taxon>Streptophyta</taxon>
        <taxon>Embryophyta</taxon>
        <taxon>Tracheophyta</taxon>
        <taxon>Spermatophyta</taxon>
        <taxon>Magnoliopsida</taxon>
        <taxon>eudicotyledons</taxon>
        <taxon>Gunneridae</taxon>
        <taxon>Pentapetalae</taxon>
        <taxon>asterids</taxon>
        <taxon>lamiids</taxon>
        <taxon>Lamiales</taxon>
        <taxon>Pedaliaceae</taxon>
        <taxon>Sesamum</taxon>
    </lineage>
</organism>
<accession>A0AAE1XKQ8</accession>
<dbReference type="EMBL" id="JACGWO010000012">
    <property type="protein sequence ID" value="KAK4413745.1"/>
    <property type="molecule type" value="Genomic_DNA"/>
</dbReference>